<sequence>MIRGPREAPERCVTGSERVPSCESLLSEIMAAIHDLKGSLEPWLDAVAIDVGLLRADLQKVSDNVSTVETDIEHLQSTSKAMGEQVRFLTFEHECIRVRLEDQEGRAWRNTVRRVGVPEGAEGPGAERFGETLITDHLSSKRLSSFFMAQAMIGGRRKEQHLQIMEWERKRATLEVCSRSGDGMGGELMPSNKLGLMPWHRNAVRDKAGKLLAWLDKCDQELSWVLNIWNKEGIN</sequence>
<name>A0AAV7KR79_PLEWA</name>
<keyword evidence="2" id="KW-1185">Reference proteome</keyword>
<evidence type="ECO:0000313" key="2">
    <source>
        <dbReference type="Proteomes" id="UP001066276"/>
    </source>
</evidence>
<dbReference type="Proteomes" id="UP001066276">
    <property type="component" value="Chromosome 12"/>
</dbReference>
<evidence type="ECO:0000313" key="1">
    <source>
        <dbReference type="EMBL" id="KAJ1081672.1"/>
    </source>
</evidence>
<reference evidence="1" key="1">
    <citation type="journal article" date="2022" name="bioRxiv">
        <title>Sequencing and chromosome-scale assembly of the giantPleurodeles waltlgenome.</title>
        <authorList>
            <person name="Brown T."/>
            <person name="Elewa A."/>
            <person name="Iarovenko S."/>
            <person name="Subramanian E."/>
            <person name="Araus A.J."/>
            <person name="Petzold A."/>
            <person name="Susuki M."/>
            <person name="Suzuki K.-i.T."/>
            <person name="Hayashi T."/>
            <person name="Toyoda A."/>
            <person name="Oliveira C."/>
            <person name="Osipova E."/>
            <person name="Leigh N.D."/>
            <person name="Simon A."/>
            <person name="Yun M.H."/>
        </authorList>
    </citation>
    <scope>NUCLEOTIDE SEQUENCE</scope>
    <source>
        <strain evidence="1">20211129_DDA</strain>
        <tissue evidence="1">Liver</tissue>
    </source>
</reference>
<protein>
    <submittedName>
        <fullName evidence="1">Uncharacterized protein</fullName>
    </submittedName>
</protein>
<comment type="caution">
    <text evidence="1">The sequence shown here is derived from an EMBL/GenBank/DDBJ whole genome shotgun (WGS) entry which is preliminary data.</text>
</comment>
<dbReference type="EMBL" id="JANPWB010000016">
    <property type="protein sequence ID" value="KAJ1081672.1"/>
    <property type="molecule type" value="Genomic_DNA"/>
</dbReference>
<gene>
    <name evidence="1" type="ORF">NDU88_001850</name>
</gene>
<dbReference type="AlphaFoldDB" id="A0AAV7KR79"/>
<proteinExistence type="predicted"/>
<accession>A0AAV7KR79</accession>
<organism evidence="1 2">
    <name type="scientific">Pleurodeles waltl</name>
    <name type="common">Iberian ribbed newt</name>
    <dbReference type="NCBI Taxonomy" id="8319"/>
    <lineage>
        <taxon>Eukaryota</taxon>
        <taxon>Metazoa</taxon>
        <taxon>Chordata</taxon>
        <taxon>Craniata</taxon>
        <taxon>Vertebrata</taxon>
        <taxon>Euteleostomi</taxon>
        <taxon>Amphibia</taxon>
        <taxon>Batrachia</taxon>
        <taxon>Caudata</taxon>
        <taxon>Salamandroidea</taxon>
        <taxon>Salamandridae</taxon>
        <taxon>Pleurodelinae</taxon>
        <taxon>Pleurodeles</taxon>
    </lineage>
</organism>